<accession>A0AAV4CJI6</accession>
<proteinExistence type="predicted"/>
<keyword evidence="2" id="KW-1185">Reference proteome</keyword>
<protein>
    <recommendedName>
        <fullName evidence="3">RNase H type-1 domain-containing protein</fullName>
    </recommendedName>
</protein>
<evidence type="ECO:0000313" key="2">
    <source>
        <dbReference type="Proteomes" id="UP000735302"/>
    </source>
</evidence>
<sequence length="95" mass="10644">MRWRGGVFSGPPAENGGMRTMVHWLLPHVGFIDNDIADGLANQGRTQPQPRKPSTLSNVRSILRRDTAELWSAALLSNDEIYLPNNRHKSHVSKT</sequence>
<gene>
    <name evidence="1" type="ORF">PoB_005752400</name>
</gene>
<evidence type="ECO:0008006" key="3">
    <source>
        <dbReference type="Google" id="ProtNLM"/>
    </source>
</evidence>
<dbReference type="Proteomes" id="UP000735302">
    <property type="component" value="Unassembled WGS sequence"/>
</dbReference>
<dbReference type="AlphaFoldDB" id="A0AAV4CJI6"/>
<dbReference type="EMBL" id="BLXT01006317">
    <property type="protein sequence ID" value="GFO31019.1"/>
    <property type="molecule type" value="Genomic_DNA"/>
</dbReference>
<organism evidence="1 2">
    <name type="scientific">Plakobranchus ocellatus</name>
    <dbReference type="NCBI Taxonomy" id="259542"/>
    <lineage>
        <taxon>Eukaryota</taxon>
        <taxon>Metazoa</taxon>
        <taxon>Spiralia</taxon>
        <taxon>Lophotrochozoa</taxon>
        <taxon>Mollusca</taxon>
        <taxon>Gastropoda</taxon>
        <taxon>Heterobranchia</taxon>
        <taxon>Euthyneura</taxon>
        <taxon>Panpulmonata</taxon>
        <taxon>Sacoglossa</taxon>
        <taxon>Placobranchoidea</taxon>
        <taxon>Plakobranchidae</taxon>
        <taxon>Plakobranchus</taxon>
    </lineage>
</organism>
<name>A0AAV4CJI6_9GAST</name>
<comment type="caution">
    <text evidence="1">The sequence shown here is derived from an EMBL/GenBank/DDBJ whole genome shotgun (WGS) entry which is preliminary data.</text>
</comment>
<evidence type="ECO:0000313" key="1">
    <source>
        <dbReference type="EMBL" id="GFO31019.1"/>
    </source>
</evidence>
<reference evidence="1 2" key="1">
    <citation type="journal article" date="2021" name="Elife">
        <title>Chloroplast acquisition without the gene transfer in kleptoplastic sea slugs, Plakobranchus ocellatus.</title>
        <authorList>
            <person name="Maeda T."/>
            <person name="Takahashi S."/>
            <person name="Yoshida T."/>
            <person name="Shimamura S."/>
            <person name="Takaki Y."/>
            <person name="Nagai Y."/>
            <person name="Toyoda A."/>
            <person name="Suzuki Y."/>
            <person name="Arimoto A."/>
            <person name="Ishii H."/>
            <person name="Satoh N."/>
            <person name="Nishiyama T."/>
            <person name="Hasebe M."/>
            <person name="Maruyama T."/>
            <person name="Minagawa J."/>
            <person name="Obokata J."/>
            <person name="Shigenobu S."/>
        </authorList>
    </citation>
    <scope>NUCLEOTIDE SEQUENCE [LARGE SCALE GENOMIC DNA]</scope>
</reference>